<protein>
    <submittedName>
        <fullName evidence="1">tRNA ligase 1</fullName>
    </submittedName>
</protein>
<sequence>MEQVSRDFPPQPLQGGTYQNKLKCLDSSLCNTLHTCPKICHIEDVCLTLHMSVDLDLGLSLWEICAVYRSDEKQFPAAFKCYHYFHKIGSVSSDNLFFKMVIHIHSDSVFQRYQKEMRNKPGLRPIYQGNYSNGTLAKDDLADEDANLMIKLKFLTYKILLHIPL</sequence>
<reference evidence="1 2" key="1">
    <citation type="journal article" date="2022" name="Plant J.">
        <title>Chromosome-level genome of Camellia lanceoleosa provides a valuable resource for understanding genome evolution and self-incompatibility.</title>
        <authorList>
            <person name="Gong W."/>
            <person name="Xiao S."/>
            <person name="Wang L."/>
            <person name="Liao Z."/>
            <person name="Chang Y."/>
            <person name="Mo W."/>
            <person name="Hu G."/>
            <person name="Li W."/>
            <person name="Zhao G."/>
            <person name="Zhu H."/>
            <person name="Hu X."/>
            <person name="Ji K."/>
            <person name="Xiang X."/>
            <person name="Song Q."/>
            <person name="Yuan D."/>
            <person name="Jin S."/>
            <person name="Zhang L."/>
        </authorList>
    </citation>
    <scope>NUCLEOTIDE SEQUENCE [LARGE SCALE GENOMIC DNA]</scope>
    <source>
        <strain evidence="1">SQ_2022a</strain>
    </source>
</reference>
<evidence type="ECO:0000313" key="2">
    <source>
        <dbReference type="Proteomes" id="UP001060215"/>
    </source>
</evidence>
<proteinExistence type="predicted"/>
<dbReference type="Proteomes" id="UP001060215">
    <property type="component" value="Chromosome 5"/>
</dbReference>
<accession>A0ACC0H9R7</accession>
<dbReference type="EMBL" id="CM045762">
    <property type="protein sequence ID" value="KAI8009841.1"/>
    <property type="molecule type" value="Genomic_DNA"/>
</dbReference>
<comment type="caution">
    <text evidence="1">The sequence shown here is derived from an EMBL/GenBank/DDBJ whole genome shotgun (WGS) entry which is preliminary data.</text>
</comment>
<gene>
    <name evidence="1" type="ORF">LOK49_LG06G01469</name>
</gene>
<evidence type="ECO:0000313" key="1">
    <source>
        <dbReference type="EMBL" id="KAI8009841.1"/>
    </source>
</evidence>
<organism evidence="1 2">
    <name type="scientific">Camellia lanceoleosa</name>
    <dbReference type="NCBI Taxonomy" id="1840588"/>
    <lineage>
        <taxon>Eukaryota</taxon>
        <taxon>Viridiplantae</taxon>
        <taxon>Streptophyta</taxon>
        <taxon>Embryophyta</taxon>
        <taxon>Tracheophyta</taxon>
        <taxon>Spermatophyta</taxon>
        <taxon>Magnoliopsida</taxon>
        <taxon>eudicotyledons</taxon>
        <taxon>Gunneridae</taxon>
        <taxon>Pentapetalae</taxon>
        <taxon>asterids</taxon>
        <taxon>Ericales</taxon>
        <taxon>Theaceae</taxon>
        <taxon>Camellia</taxon>
    </lineage>
</organism>
<keyword evidence="2" id="KW-1185">Reference proteome</keyword>
<keyword evidence="1" id="KW-0436">Ligase</keyword>
<name>A0ACC0H9R7_9ERIC</name>